<evidence type="ECO:0000256" key="1">
    <source>
        <dbReference type="SAM" id="MobiDB-lite"/>
    </source>
</evidence>
<keyword evidence="2" id="KW-0472">Membrane</keyword>
<evidence type="ECO:0000256" key="2">
    <source>
        <dbReference type="SAM" id="Phobius"/>
    </source>
</evidence>
<name>A0A182J4N2_ANOAO</name>
<dbReference type="VEuPathDB" id="VectorBase:AATE011265"/>
<sequence length="280" mass="29859">MTAGTEGFRSARTRNTSPAASSPAYEPKRRQANRRCRSSHLVRSYSSSCTGTPKNLAVSRRKYSLTRCLQDRFDGAMRSSCALLLRCRVEAGESFSEPACGGRTCCWATAYGTIAGEGIEGWAGACAIIGGVDGGPTESIPAGASWGEVRDAGLIGTEWHWSGCIGCGLIGPVVCVVWCTPVVRRSVLQCRQEALPAPFGSLMTLTGVETRDTCEWRLLLRDVCPPLAAPLEDACGRVDVRWATGAATRDDGHLGGRMRPDGVLMLLLLAAVLVLLPMLP</sequence>
<accession>A0A182J4N2</accession>
<evidence type="ECO:0000313" key="3">
    <source>
        <dbReference type="EnsemblMetazoa" id="AATE011265-PA.1"/>
    </source>
</evidence>
<dbReference type="EnsemblMetazoa" id="AATE011265-RA">
    <property type="protein sequence ID" value="AATE011265-PA.1"/>
    <property type="gene ID" value="AATE011265"/>
</dbReference>
<feature type="transmembrane region" description="Helical" evidence="2">
    <location>
        <begin position="262"/>
        <end position="279"/>
    </location>
</feature>
<keyword evidence="2" id="KW-1133">Transmembrane helix</keyword>
<reference evidence="3" key="1">
    <citation type="submission" date="2022-08" db="UniProtKB">
        <authorList>
            <consortium name="EnsemblMetazoa"/>
        </authorList>
    </citation>
    <scope>IDENTIFICATION</scope>
    <source>
        <strain evidence="3">EBRO</strain>
    </source>
</reference>
<proteinExistence type="predicted"/>
<organism evidence="3">
    <name type="scientific">Anopheles atroparvus</name>
    <name type="common">European mosquito</name>
    <dbReference type="NCBI Taxonomy" id="41427"/>
    <lineage>
        <taxon>Eukaryota</taxon>
        <taxon>Metazoa</taxon>
        <taxon>Ecdysozoa</taxon>
        <taxon>Arthropoda</taxon>
        <taxon>Hexapoda</taxon>
        <taxon>Insecta</taxon>
        <taxon>Pterygota</taxon>
        <taxon>Neoptera</taxon>
        <taxon>Endopterygota</taxon>
        <taxon>Diptera</taxon>
        <taxon>Nematocera</taxon>
        <taxon>Culicoidea</taxon>
        <taxon>Culicidae</taxon>
        <taxon>Anophelinae</taxon>
        <taxon>Anopheles</taxon>
    </lineage>
</organism>
<dbReference type="AlphaFoldDB" id="A0A182J4N2"/>
<protein>
    <submittedName>
        <fullName evidence="3">Uncharacterized protein</fullName>
    </submittedName>
</protein>
<feature type="region of interest" description="Disordered" evidence="1">
    <location>
        <begin position="1"/>
        <end position="34"/>
    </location>
</feature>
<keyword evidence="2" id="KW-0812">Transmembrane</keyword>